<evidence type="ECO:0000256" key="9">
    <source>
        <dbReference type="SAM" id="Phobius"/>
    </source>
</evidence>
<evidence type="ECO:0000256" key="1">
    <source>
        <dbReference type="ARBA" id="ARBA00004651"/>
    </source>
</evidence>
<comment type="subcellular location">
    <subcellularLocation>
        <location evidence="1">Cell membrane</location>
        <topology evidence="1">Multi-pass membrane protein</topology>
    </subcellularLocation>
</comment>
<reference evidence="11" key="1">
    <citation type="submission" date="2020-06" db="EMBL/GenBank/DDBJ databases">
        <authorList>
            <consortium name="Wellcome Sanger Institute Data Sharing"/>
        </authorList>
    </citation>
    <scope>NUCLEOTIDE SEQUENCE [LARGE SCALE GENOMIC DNA]</scope>
</reference>
<keyword evidence="8" id="KW-0807">Transducer</keyword>
<dbReference type="PANTHER" id="PTHR24233:SF10">
    <property type="entry name" value="P2Y PURINOCEPTOR 13"/>
    <property type="match status" value="1"/>
</dbReference>
<sequence>MYGPEWIIDNVAIVRLNHQLTEPKRSSLRVGRKRMLHLCDRQGVALLLNGVAAWVSLYLKSTSTFVIYLKNLVVTVLWPFSSPSKLQVTCHVHRTSYLFFHAVSGVIFYDILYTCIALLGFISLDRFFKIVTPSNMLFCQNAAFGRLVSALIWVMIFGITGLPNIILTNKSPEDMTDIHKTVIYLSVFFFWLVSVVVVVCYICIARKVIQSFRNSGSNNRGNQKIKLQVFLVVVVFFVSFVPYHAIRIPYTFCQINFSSHNCSYVVGNFTKELSLWLATINICMNTLLYKSRVQRDTDDYDGECFCLTSNSLSKQRKQAYITLRNLQQA</sequence>
<evidence type="ECO:0000313" key="12">
    <source>
        <dbReference type="Proteomes" id="UP000694680"/>
    </source>
</evidence>
<keyword evidence="3 9" id="KW-0812">Transmembrane</keyword>
<feature type="domain" description="G-protein coupled receptors family 1 profile" evidence="10">
    <location>
        <begin position="116"/>
        <end position="289"/>
    </location>
</feature>
<evidence type="ECO:0000256" key="6">
    <source>
        <dbReference type="ARBA" id="ARBA00023136"/>
    </source>
</evidence>
<keyword evidence="12" id="KW-1185">Reference proteome</keyword>
<organism evidence="11 12">
    <name type="scientific">Gouania willdenowi</name>
    <name type="common">Blunt-snouted clingfish</name>
    <name type="synonym">Lepadogaster willdenowi</name>
    <dbReference type="NCBI Taxonomy" id="441366"/>
    <lineage>
        <taxon>Eukaryota</taxon>
        <taxon>Metazoa</taxon>
        <taxon>Chordata</taxon>
        <taxon>Craniata</taxon>
        <taxon>Vertebrata</taxon>
        <taxon>Euteleostomi</taxon>
        <taxon>Actinopterygii</taxon>
        <taxon>Neopterygii</taxon>
        <taxon>Teleostei</taxon>
        <taxon>Neoteleostei</taxon>
        <taxon>Acanthomorphata</taxon>
        <taxon>Ovalentaria</taxon>
        <taxon>Blenniimorphae</taxon>
        <taxon>Blenniiformes</taxon>
        <taxon>Gobiesocoidei</taxon>
        <taxon>Gobiesocidae</taxon>
        <taxon>Gobiesocinae</taxon>
        <taxon>Gouania</taxon>
    </lineage>
</organism>
<name>A0A8C5HZV5_GOUWI</name>
<feature type="transmembrane region" description="Helical" evidence="9">
    <location>
        <begin position="98"/>
        <end position="122"/>
    </location>
</feature>
<reference evidence="11" key="2">
    <citation type="submission" date="2025-08" db="UniProtKB">
        <authorList>
            <consortium name="Ensembl"/>
        </authorList>
    </citation>
    <scope>IDENTIFICATION</scope>
</reference>
<dbReference type="SUPFAM" id="SSF81321">
    <property type="entry name" value="Family A G protein-coupled receptor-like"/>
    <property type="match status" value="1"/>
</dbReference>
<dbReference type="Proteomes" id="UP000694680">
    <property type="component" value="Chromosome 5"/>
</dbReference>
<evidence type="ECO:0000256" key="4">
    <source>
        <dbReference type="ARBA" id="ARBA00022989"/>
    </source>
</evidence>
<evidence type="ECO:0000256" key="5">
    <source>
        <dbReference type="ARBA" id="ARBA00023040"/>
    </source>
</evidence>
<keyword evidence="5" id="KW-0297">G-protein coupled receptor</keyword>
<keyword evidence="7" id="KW-0675">Receptor</keyword>
<dbReference type="Pfam" id="PF00001">
    <property type="entry name" value="7tm_1"/>
    <property type="match status" value="1"/>
</dbReference>
<evidence type="ECO:0000259" key="10">
    <source>
        <dbReference type="PROSITE" id="PS50262"/>
    </source>
</evidence>
<protein>
    <recommendedName>
        <fullName evidence="10">G-protein coupled receptors family 1 profile domain-containing protein</fullName>
    </recommendedName>
</protein>
<dbReference type="AlphaFoldDB" id="A0A8C5HZV5"/>
<dbReference type="Ensembl" id="ENSGWIT00000055180.1">
    <property type="protein sequence ID" value="ENSGWIP00000051107.1"/>
    <property type="gene ID" value="ENSGWIG00000024773.1"/>
</dbReference>
<reference evidence="11" key="3">
    <citation type="submission" date="2025-09" db="UniProtKB">
        <authorList>
            <consortium name="Ensembl"/>
        </authorList>
    </citation>
    <scope>IDENTIFICATION</scope>
</reference>
<dbReference type="InterPro" id="IPR017452">
    <property type="entry name" value="GPCR_Rhodpsn_7TM"/>
</dbReference>
<dbReference type="PANTHER" id="PTHR24233">
    <property type="entry name" value="P2Y PURINOCEPTOR-RELATED G-PROTEIN COUPLED RECEPTOR"/>
    <property type="match status" value="1"/>
</dbReference>
<feature type="transmembrane region" description="Helical" evidence="9">
    <location>
        <begin position="43"/>
        <end position="69"/>
    </location>
</feature>
<dbReference type="GO" id="GO:0045028">
    <property type="term" value="F:G protein-coupled purinergic nucleotide receptor activity"/>
    <property type="evidence" value="ECO:0007669"/>
    <property type="project" value="TreeGrafter"/>
</dbReference>
<dbReference type="PROSITE" id="PS50262">
    <property type="entry name" value="G_PROTEIN_RECEP_F1_2"/>
    <property type="match status" value="1"/>
</dbReference>
<dbReference type="Gene3D" id="1.20.1070.10">
    <property type="entry name" value="Rhodopsin 7-helix transmembrane proteins"/>
    <property type="match status" value="1"/>
</dbReference>
<accession>A0A8C5HZV5</accession>
<evidence type="ECO:0000256" key="7">
    <source>
        <dbReference type="ARBA" id="ARBA00023170"/>
    </source>
</evidence>
<dbReference type="PRINTS" id="PR00237">
    <property type="entry name" value="GPCRRHODOPSN"/>
</dbReference>
<evidence type="ECO:0000256" key="8">
    <source>
        <dbReference type="ARBA" id="ARBA00023224"/>
    </source>
</evidence>
<keyword evidence="6 9" id="KW-0472">Membrane</keyword>
<evidence type="ECO:0000256" key="3">
    <source>
        <dbReference type="ARBA" id="ARBA00022692"/>
    </source>
</evidence>
<feature type="transmembrane region" description="Helical" evidence="9">
    <location>
        <begin position="143"/>
        <end position="162"/>
    </location>
</feature>
<dbReference type="GO" id="GO:0005886">
    <property type="term" value="C:plasma membrane"/>
    <property type="evidence" value="ECO:0007669"/>
    <property type="project" value="UniProtKB-SubCell"/>
</dbReference>
<evidence type="ECO:0000256" key="2">
    <source>
        <dbReference type="ARBA" id="ARBA00022475"/>
    </source>
</evidence>
<feature type="transmembrane region" description="Helical" evidence="9">
    <location>
        <begin position="225"/>
        <end position="246"/>
    </location>
</feature>
<proteinExistence type="predicted"/>
<keyword evidence="4 9" id="KW-1133">Transmembrane helix</keyword>
<evidence type="ECO:0000313" key="11">
    <source>
        <dbReference type="Ensembl" id="ENSGWIP00000051107.1"/>
    </source>
</evidence>
<keyword evidence="2" id="KW-1003">Cell membrane</keyword>
<feature type="transmembrane region" description="Helical" evidence="9">
    <location>
        <begin position="182"/>
        <end position="204"/>
    </location>
</feature>
<dbReference type="InterPro" id="IPR000276">
    <property type="entry name" value="GPCR_Rhodpsn"/>
</dbReference>